<dbReference type="Pfam" id="PF09335">
    <property type="entry name" value="VTT_dom"/>
    <property type="match status" value="1"/>
</dbReference>
<proteinExistence type="predicted"/>
<feature type="transmembrane region" description="Helical" evidence="2">
    <location>
        <begin position="167"/>
        <end position="188"/>
    </location>
</feature>
<feature type="non-terminal residue" evidence="4">
    <location>
        <position position="1"/>
    </location>
</feature>
<keyword evidence="2" id="KW-0472">Membrane</keyword>
<name>A0A1E5V064_9POAL</name>
<dbReference type="PANTHER" id="PTHR47699:SF1">
    <property type="entry name" value="SNARE ASSOCIATED GOLGI PROTEIN FAMILY"/>
    <property type="match status" value="1"/>
</dbReference>
<feature type="transmembrane region" description="Helical" evidence="2">
    <location>
        <begin position="363"/>
        <end position="381"/>
    </location>
</feature>
<feature type="compositionally biased region" description="Polar residues" evidence="1">
    <location>
        <begin position="129"/>
        <end position="142"/>
    </location>
</feature>
<feature type="transmembrane region" description="Helical" evidence="2">
    <location>
        <begin position="327"/>
        <end position="351"/>
    </location>
</feature>
<dbReference type="PANTHER" id="PTHR47699">
    <property type="entry name" value="SNARE ASSOCIATED GOLGI PROTEIN FAMILY"/>
    <property type="match status" value="1"/>
</dbReference>
<dbReference type="STRING" id="888268.A0A1E5V064"/>
<feature type="region of interest" description="Disordered" evidence="1">
    <location>
        <begin position="400"/>
        <end position="428"/>
    </location>
</feature>
<keyword evidence="5" id="KW-1185">Reference proteome</keyword>
<feature type="transmembrane region" description="Helical" evidence="2">
    <location>
        <begin position="237"/>
        <end position="262"/>
    </location>
</feature>
<keyword evidence="2" id="KW-1133">Transmembrane helix</keyword>
<reference evidence="4 5" key="1">
    <citation type="submission" date="2016-09" db="EMBL/GenBank/DDBJ databases">
        <title>The draft genome of Dichanthelium oligosanthes: A C3 panicoid grass species.</title>
        <authorList>
            <person name="Studer A.J."/>
            <person name="Schnable J.C."/>
            <person name="Brutnell T.P."/>
        </authorList>
    </citation>
    <scope>NUCLEOTIDE SEQUENCE [LARGE SCALE GENOMIC DNA]</scope>
    <source>
        <strain evidence="5">cv. Kellogg 1175</strain>
        <tissue evidence="4">Leaf</tissue>
    </source>
</reference>
<sequence>GPCCKPFGLAFIGRRIACGPTSAQHPGPTPAPEDGTRLRSQQAAGSTTSLCSLAAGAHQTPGRPGRKESPLPPHTVAPRPAARSRSDRPRPLRHVRADAAVPRFNCRLPAAAGRRRLGPASRVHAASQPARQQGTRATNCTRSAGGGGEVGLGERAMAAAARRGRGWARGAAAFAAVALAVGAGRRYGWDGASAVAAFREARGALGPWAAPAYVAAHALTLALCPPYAIFFEGAAALVFGFLPGVACVFSAKVLGASISFWIGRAVFRYFTSAMEWLQRNKYFHVVVKGVERDGWKFVLLARFSPLPSYIINYALSATDVRFCRDFLLPTVIGCLPMILQNVSIVSLAGAAVASTTGSKKSHIYSYLFPAIGIISSLLISWRIKQYSSALAIPDELKSAPANGNSNGDAKLASVPSTNTNSGKTRKRR</sequence>
<dbReference type="InterPro" id="IPR032816">
    <property type="entry name" value="VTT_dom"/>
</dbReference>
<evidence type="ECO:0000256" key="1">
    <source>
        <dbReference type="SAM" id="MobiDB-lite"/>
    </source>
</evidence>
<feature type="transmembrane region" description="Helical" evidence="2">
    <location>
        <begin position="208"/>
        <end position="230"/>
    </location>
</feature>
<feature type="region of interest" description="Disordered" evidence="1">
    <location>
        <begin position="114"/>
        <end position="146"/>
    </location>
</feature>
<protein>
    <recommendedName>
        <fullName evidence="3">VTT domain-containing protein</fullName>
    </recommendedName>
</protein>
<keyword evidence="2" id="KW-0812">Transmembrane</keyword>
<accession>A0A1E5V064</accession>
<organism evidence="4 5">
    <name type="scientific">Dichanthelium oligosanthes</name>
    <dbReference type="NCBI Taxonomy" id="888268"/>
    <lineage>
        <taxon>Eukaryota</taxon>
        <taxon>Viridiplantae</taxon>
        <taxon>Streptophyta</taxon>
        <taxon>Embryophyta</taxon>
        <taxon>Tracheophyta</taxon>
        <taxon>Spermatophyta</taxon>
        <taxon>Magnoliopsida</taxon>
        <taxon>Liliopsida</taxon>
        <taxon>Poales</taxon>
        <taxon>Poaceae</taxon>
        <taxon>PACMAD clade</taxon>
        <taxon>Panicoideae</taxon>
        <taxon>Panicodae</taxon>
        <taxon>Paniceae</taxon>
        <taxon>Dichantheliinae</taxon>
        <taxon>Dichanthelium</taxon>
    </lineage>
</organism>
<dbReference type="EMBL" id="LWDX02056663">
    <property type="protein sequence ID" value="OEL18405.1"/>
    <property type="molecule type" value="Genomic_DNA"/>
</dbReference>
<evidence type="ECO:0000259" key="3">
    <source>
        <dbReference type="Pfam" id="PF09335"/>
    </source>
</evidence>
<dbReference type="AlphaFoldDB" id="A0A1E5V064"/>
<gene>
    <name evidence="4" type="ORF">BAE44_0020576</name>
</gene>
<feature type="domain" description="VTT" evidence="3">
    <location>
        <begin position="231"/>
        <end position="346"/>
    </location>
</feature>
<comment type="caution">
    <text evidence="4">The sequence shown here is derived from an EMBL/GenBank/DDBJ whole genome shotgun (WGS) entry which is preliminary data.</text>
</comment>
<dbReference type="GO" id="GO:0016020">
    <property type="term" value="C:membrane"/>
    <property type="evidence" value="ECO:0007669"/>
    <property type="project" value="TreeGrafter"/>
</dbReference>
<evidence type="ECO:0000256" key="2">
    <source>
        <dbReference type="SAM" id="Phobius"/>
    </source>
</evidence>
<dbReference type="Proteomes" id="UP000095767">
    <property type="component" value="Unassembled WGS sequence"/>
</dbReference>
<feature type="compositionally biased region" description="Polar residues" evidence="1">
    <location>
        <begin position="38"/>
        <end position="51"/>
    </location>
</feature>
<dbReference type="OrthoDB" id="166803at2759"/>
<evidence type="ECO:0000313" key="4">
    <source>
        <dbReference type="EMBL" id="OEL18405.1"/>
    </source>
</evidence>
<evidence type="ECO:0000313" key="5">
    <source>
        <dbReference type="Proteomes" id="UP000095767"/>
    </source>
</evidence>
<feature type="region of interest" description="Disordered" evidence="1">
    <location>
        <begin position="18"/>
        <end position="96"/>
    </location>
</feature>